<dbReference type="PANTHER" id="PTHR12277">
    <property type="entry name" value="ALPHA/BETA HYDROLASE DOMAIN-CONTAINING PROTEIN"/>
    <property type="match status" value="1"/>
</dbReference>
<evidence type="ECO:0000313" key="2">
    <source>
        <dbReference type="EMBL" id="NAY90990.1"/>
    </source>
</evidence>
<dbReference type="InterPro" id="IPR022742">
    <property type="entry name" value="Hydrolase_4"/>
</dbReference>
<gene>
    <name evidence="2" type="ORF">GTQ34_03575</name>
</gene>
<dbReference type="GO" id="GO:0016787">
    <property type="term" value="F:hydrolase activity"/>
    <property type="evidence" value="ECO:0007669"/>
    <property type="project" value="UniProtKB-KW"/>
</dbReference>
<dbReference type="PANTHER" id="PTHR12277:SF81">
    <property type="entry name" value="PROTEIN ABHD13"/>
    <property type="match status" value="1"/>
</dbReference>
<feature type="domain" description="Serine aminopeptidase S33" evidence="1">
    <location>
        <begin position="199"/>
        <end position="252"/>
    </location>
</feature>
<dbReference type="EMBL" id="JAAABI010000001">
    <property type="protein sequence ID" value="NAY90990.1"/>
    <property type="molecule type" value="Genomic_DNA"/>
</dbReference>
<evidence type="ECO:0000259" key="1">
    <source>
        <dbReference type="Pfam" id="PF12146"/>
    </source>
</evidence>
<dbReference type="Gene3D" id="3.40.50.1820">
    <property type="entry name" value="alpha/beta hydrolase"/>
    <property type="match status" value="1"/>
</dbReference>
<keyword evidence="3" id="KW-1185">Reference proteome</keyword>
<accession>A0A964TA05</accession>
<keyword evidence="2" id="KW-0378">Hydrolase</keyword>
<organism evidence="2 3">
    <name type="scientific">Flagellimonas ochracea</name>
    <dbReference type="NCBI Taxonomy" id="2696472"/>
    <lineage>
        <taxon>Bacteria</taxon>
        <taxon>Pseudomonadati</taxon>
        <taxon>Bacteroidota</taxon>
        <taxon>Flavobacteriia</taxon>
        <taxon>Flavobacteriales</taxon>
        <taxon>Flavobacteriaceae</taxon>
        <taxon>Flagellimonas</taxon>
    </lineage>
</organism>
<evidence type="ECO:0000313" key="3">
    <source>
        <dbReference type="Proteomes" id="UP000667650"/>
    </source>
</evidence>
<dbReference type="InterPro" id="IPR029058">
    <property type="entry name" value="AB_hydrolase_fold"/>
</dbReference>
<dbReference type="Proteomes" id="UP000667650">
    <property type="component" value="Unassembled WGS sequence"/>
</dbReference>
<dbReference type="Pfam" id="PF12146">
    <property type="entry name" value="Hydrolase_4"/>
    <property type="match status" value="2"/>
</dbReference>
<dbReference type="SUPFAM" id="SSF53474">
    <property type="entry name" value="alpha/beta-Hydrolases"/>
    <property type="match status" value="1"/>
</dbReference>
<proteinExistence type="predicted"/>
<feature type="domain" description="Serine aminopeptidase S33" evidence="1">
    <location>
        <begin position="70"/>
        <end position="175"/>
    </location>
</feature>
<protein>
    <submittedName>
        <fullName evidence="2">Alpha/beta fold hydrolase</fullName>
    </submittedName>
</protein>
<comment type="caution">
    <text evidence="2">The sequence shown here is derived from an EMBL/GenBank/DDBJ whole genome shotgun (WGS) entry which is preliminary data.</text>
</comment>
<reference evidence="2" key="1">
    <citation type="submission" date="2020-01" db="EMBL/GenBank/DDBJ databases">
        <title>Muricauda ochracea sp. nov., isolated from a tidal flat of Garorim bay in Korea.</title>
        <authorList>
            <person name="Kim D."/>
            <person name="Yoo Y."/>
            <person name="Kim J.-J."/>
        </authorList>
    </citation>
    <scope>NUCLEOTIDE SEQUENCE</scope>
    <source>
        <strain evidence="2">JGD-17</strain>
    </source>
</reference>
<sequence length="265" mass="30559">MRRLKRVLLLGLSLLFLTSFMLYFLQEKLIFLPTKLPIDHTFSFQQPFKEFFLESSDGAKLNALHFTVDEPKGLILYFHGNAGDLSRWGEIVSPFGEFGYDVVVMDYRGYGKSTGNRSEQVLYNDAQLFYDYVLKHYPESELLIYGRSLGASIATHVASKNKPNKLILETPFYNLLDVAEERFGFLPLKTILNYKMKSNEYIQHVQCPVYIFHGTMDQVVSHESGKKLFESIPHDHKAFFSIKGGGHNNLDEFEAYWQGIKSILE</sequence>
<name>A0A964TA05_9FLAO</name>
<dbReference type="RefSeq" id="WP_166522381.1">
    <property type="nucleotide sequence ID" value="NZ_JAAABI010000001.1"/>
</dbReference>
<dbReference type="AlphaFoldDB" id="A0A964TA05"/>